<dbReference type="Proteomes" id="UP000349468">
    <property type="component" value="Unassembled WGS sequence"/>
</dbReference>
<sequence length="521" mass="59598">MEFKKSLTEHFKKFEASPMLFIGSGISRRYIGTENWEQLLLKFCNAIGENSLKLKTSSNGDLTKYAQLLAKSYEACWWDRPESKEISEEFREHFINDSSILKIEISRYLKSAHKNIIPEVREEFALLEKANIDGVITTNWDCLIESIYPKFTTFIGQDGLIAGRSHGIAEIYKIHGCSSVPNSLVLTSKDYAEYRRKNPYLSSKLLTIFIERPVIFLGYSLTDPHISDILEDIIECFPEKSLEFLRDKLIFVEWHKELDEPTITDSVIHKRIPVKLLRVNNFVELYEVLSETKKRIPAHIFRLIKDELYELVVTDDPKGQLYVRNESDLAKGDSLTEFVVGYGAISTTKKGEALSSKGLIGLERADLIRDIIFETDKYGSEAVIATVFPKLAKGNVKLPVHYYLNKAGYLLPDGKLNPSSPALCAGAQLRFEADHFAELNQGWELKRSRTVPEVTIGVNELYHKQGFELFTRMLPYMDPKLIKEGLSDLVEILKKHIDTSNASGFARLVCFYDLVKYSNRY</sequence>
<dbReference type="AlphaFoldDB" id="A0A5E7KY02"/>
<dbReference type="Pfam" id="PF13289">
    <property type="entry name" value="SIR2_2"/>
    <property type="match status" value="1"/>
</dbReference>
<protein>
    <submittedName>
        <fullName evidence="1">Uncharacterized protein</fullName>
    </submittedName>
</protein>
<name>A0A5E7KY02_PSEFL</name>
<evidence type="ECO:0000313" key="2">
    <source>
        <dbReference type="Proteomes" id="UP000349468"/>
    </source>
</evidence>
<organism evidence="1 2">
    <name type="scientific">Pseudomonas fluorescens</name>
    <dbReference type="NCBI Taxonomy" id="294"/>
    <lineage>
        <taxon>Bacteria</taxon>
        <taxon>Pseudomonadati</taxon>
        <taxon>Pseudomonadota</taxon>
        <taxon>Gammaproteobacteria</taxon>
        <taxon>Pseudomonadales</taxon>
        <taxon>Pseudomonadaceae</taxon>
        <taxon>Pseudomonas</taxon>
    </lineage>
</organism>
<proteinExistence type="predicted"/>
<accession>A0A5E7KY02</accession>
<gene>
    <name evidence="1" type="ORF">PS870_03095</name>
</gene>
<evidence type="ECO:0000313" key="1">
    <source>
        <dbReference type="EMBL" id="VVP06690.1"/>
    </source>
</evidence>
<reference evidence="1 2" key="1">
    <citation type="submission" date="2019-09" db="EMBL/GenBank/DDBJ databases">
        <authorList>
            <person name="Chandra G."/>
            <person name="Truman W A."/>
        </authorList>
    </citation>
    <scope>NUCLEOTIDE SEQUENCE [LARGE SCALE GENOMIC DNA]</scope>
    <source>
        <strain evidence="1">PS870</strain>
    </source>
</reference>
<dbReference type="EMBL" id="CABVIK010000009">
    <property type="protein sequence ID" value="VVP06690.1"/>
    <property type="molecule type" value="Genomic_DNA"/>
</dbReference>
<dbReference type="RefSeq" id="WP_154912582.1">
    <property type="nucleotide sequence ID" value="NZ_CABVIK010000009.1"/>
</dbReference>